<dbReference type="AlphaFoldDB" id="A0ABD1TLV4"/>
<feature type="compositionally biased region" description="Basic and acidic residues" evidence="1">
    <location>
        <begin position="17"/>
        <end position="33"/>
    </location>
</feature>
<feature type="region of interest" description="Disordered" evidence="1">
    <location>
        <begin position="1"/>
        <end position="110"/>
    </location>
</feature>
<reference evidence="3" key="1">
    <citation type="submission" date="2024-07" db="EMBL/GenBank/DDBJ databases">
        <title>Two chromosome-level genome assemblies of Korean endemic species Abeliophyllum distichum and Forsythia ovata (Oleaceae).</title>
        <authorList>
            <person name="Jang H."/>
        </authorList>
    </citation>
    <scope>NUCLEOTIDE SEQUENCE [LARGE SCALE GENOMIC DNA]</scope>
</reference>
<keyword evidence="3" id="KW-1185">Reference proteome</keyword>
<name>A0ABD1TLV4_9LAMI</name>
<comment type="caution">
    <text evidence="2">The sequence shown here is derived from an EMBL/GenBank/DDBJ whole genome shotgun (WGS) entry which is preliminary data.</text>
</comment>
<evidence type="ECO:0000256" key="1">
    <source>
        <dbReference type="SAM" id="MobiDB-lite"/>
    </source>
</evidence>
<proteinExistence type="predicted"/>
<evidence type="ECO:0000313" key="2">
    <source>
        <dbReference type="EMBL" id="KAL2513717.1"/>
    </source>
</evidence>
<dbReference type="Proteomes" id="UP001604277">
    <property type="component" value="Unassembled WGS sequence"/>
</dbReference>
<evidence type="ECO:0000313" key="3">
    <source>
        <dbReference type="Proteomes" id="UP001604277"/>
    </source>
</evidence>
<protein>
    <submittedName>
        <fullName evidence="2">Uncharacterized protein</fullName>
    </submittedName>
</protein>
<sequence length="110" mass="12257">MEKMGQIVRKKKKGRPVKADPIGRRIGEAEPPKRYLRPNEGMSNTSSISTITSMTTRSSRTTMRTSGGGRRSSSSCSSCRMTRTTASSRLLHKQLLPEPHPRSNSRNKEP</sequence>
<accession>A0ABD1TLV4</accession>
<dbReference type="EMBL" id="JBFOLJ010000008">
    <property type="protein sequence ID" value="KAL2513717.1"/>
    <property type="molecule type" value="Genomic_DNA"/>
</dbReference>
<organism evidence="2 3">
    <name type="scientific">Forsythia ovata</name>
    <dbReference type="NCBI Taxonomy" id="205694"/>
    <lineage>
        <taxon>Eukaryota</taxon>
        <taxon>Viridiplantae</taxon>
        <taxon>Streptophyta</taxon>
        <taxon>Embryophyta</taxon>
        <taxon>Tracheophyta</taxon>
        <taxon>Spermatophyta</taxon>
        <taxon>Magnoliopsida</taxon>
        <taxon>eudicotyledons</taxon>
        <taxon>Gunneridae</taxon>
        <taxon>Pentapetalae</taxon>
        <taxon>asterids</taxon>
        <taxon>lamiids</taxon>
        <taxon>Lamiales</taxon>
        <taxon>Oleaceae</taxon>
        <taxon>Forsythieae</taxon>
        <taxon>Forsythia</taxon>
    </lineage>
</organism>
<feature type="compositionally biased region" description="Low complexity" evidence="1">
    <location>
        <begin position="41"/>
        <end position="89"/>
    </location>
</feature>
<gene>
    <name evidence="2" type="ORF">Fot_27688</name>
</gene>